<dbReference type="Pfam" id="PF14350">
    <property type="entry name" value="Beta_protein"/>
    <property type="match status" value="1"/>
</dbReference>
<name>A0ABW1C1Q8_9ACTN</name>
<gene>
    <name evidence="1" type="ORF">ACFPUY_29370</name>
</gene>
<evidence type="ECO:0000313" key="1">
    <source>
        <dbReference type="EMBL" id="MFC5819227.1"/>
    </source>
</evidence>
<accession>A0ABW1C1Q8</accession>
<reference evidence="2" key="1">
    <citation type="journal article" date="2019" name="Int. J. Syst. Evol. Microbiol.">
        <title>The Global Catalogue of Microorganisms (GCM) 10K type strain sequencing project: providing services to taxonomists for standard genome sequencing and annotation.</title>
        <authorList>
            <consortium name="The Broad Institute Genomics Platform"/>
            <consortium name="The Broad Institute Genome Sequencing Center for Infectious Disease"/>
            <person name="Wu L."/>
            <person name="Ma J."/>
        </authorList>
    </citation>
    <scope>NUCLEOTIDE SEQUENCE [LARGE SCALE GENOMIC DNA]</scope>
    <source>
        <strain evidence="2">CGMCC 4.7106</strain>
    </source>
</reference>
<sequence>MTVYVAILKGRQPYLQALAEASDQVKSIIRPLIEVFPRRGDTEVKRLITRLAGQIKAQTLADVDMCFDTQPLASYFGPSGRSEALRRLTDELGVHAFRPVVHLGDTGEDLEELREVIADQQMGLCLRIPLSFAHNLDYPRDLFDLLGLVGESPERTDVILECGHCEAPAETHRQLTQPMRRLLEYEWHTLTIAAGSFPSPKDFKPPPEPCITRLPRAESELWCRVSTAWRTVDYGDYGIDHASAPPADGEQPAPNLRYASGQQWCLYYWPKDSRGRHSTFYPLCRALMRSPEWPRSGPAFSWGDEQIAAAAQEERGPGGGAQWKAFALSHYLALVTSTLQQDAREEDGYVSMP</sequence>
<dbReference type="RefSeq" id="WP_219550806.1">
    <property type="nucleotide sequence ID" value="NZ_JAHKRN010000063.1"/>
</dbReference>
<protein>
    <submittedName>
        <fullName evidence="1">Beta family protein</fullName>
    </submittedName>
</protein>
<keyword evidence="2" id="KW-1185">Reference proteome</keyword>
<dbReference type="Proteomes" id="UP001596096">
    <property type="component" value="Unassembled WGS sequence"/>
</dbReference>
<comment type="caution">
    <text evidence="1">The sequence shown here is derived from an EMBL/GenBank/DDBJ whole genome shotgun (WGS) entry which is preliminary data.</text>
</comment>
<evidence type="ECO:0000313" key="2">
    <source>
        <dbReference type="Proteomes" id="UP001596096"/>
    </source>
</evidence>
<dbReference type="InterPro" id="IPR025683">
    <property type="entry name" value="Protein_beta"/>
</dbReference>
<dbReference type="EMBL" id="JBHSNW010000017">
    <property type="protein sequence ID" value="MFC5819227.1"/>
    <property type="molecule type" value="Genomic_DNA"/>
</dbReference>
<proteinExistence type="predicted"/>
<organism evidence="1 2">
    <name type="scientific">Nonomuraea harbinensis</name>
    <dbReference type="NCBI Taxonomy" id="1286938"/>
    <lineage>
        <taxon>Bacteria</taxon>
        <taxon>Bacillati</taxon>
        <taxon>Actinomycetota</taxon>
        <taxon>Actinomycetes</taxon>
        <taxon>Streptosporangiales</taxon>
        <taxon>Streptosporangiaceae</taxon>
        <taxon>Nonomuraea</taxon>
    </lineage>
</organism>